<keyword evidence="6" id="KW-0268">Exocytosis</keyword>
<evidence type="ECO:0000256" key="15">
    <source>
        <dbReference type="ARBA" id="ARBA00023038"/>
    </source>
</evidence>
<evidence type="ECO:0000256" key="13">
    <source>
        <dbReference type="ARBA" id="ARBA00023002"/>
    </source>
</evidence>
<dbReference type="PROSITE" id="PS00478">
    <property type="entry name" value="LIM_DOMAIN_1"/>
    <property type="match status" value="1"/>
</dbReference>
<keyword evidence="19" id="KW-0539">Nucleus</keyword>
<evidence type="ECO:0000256" key="11">
    <source>
        <dbReference type="ARBA" id="ARBA00022833"/>
    </source>
</evidence>
<dbReference type="GO" id="GO:0120501">
    <property type="term" value="F:F-actin monooxygenase activity"/>
    <property type="evidence" value="ECO:0007669"/>
    <property type="project" value="UniProtKB-EC"/>
</dbReference>
<feature type="region of interest" description="Disordered" evidence="23">
    <location>
        <begin position="1277"/>
        <end position="1336"/>
    </location>
</feature>
<evidence type="ECO:0000259" key="25">
    <source>
        <dbReference type="PROSITE" id="PS50023"/>
    </source>
</evidence>
<keyword evidence="17" id="KW-0009">Actin-binding</keyword>
<dbReference type="SUPFAM" id="SSF57716">
    <property type="entry name" value="Glucocorticoid receptor-like (DNA-binding domain)"/>
    <property type="match status" value="2"/>
</dbReference>
<keyword evidence="9 21" id="KW-0479">Metal-binding</keyword>
<dbReference type="Gene3D" id="2.10.110.10">
    <property type="entry name" value="Cysteine Rich Protein"/>
    <property type="match status" value="1"/>
</dbReference>
<feature type="compositionally biased region" description="Basic and acidic residues" evidence="23">
    <location>
        <begin position="685"/>
        <end position="695"/>
    </location>
</feature>
<feature type="coiled-coil region" evidence="22">
    <location>
        <begin position="1864"/>
        <end position="1917"/>
    </location>
</feature>
<dbReference type="SUPFAM" id="SSF47576">
    <property type="entry name" value="Calponin-homology domain, CH-domain"/>
    <property type="match status" value="1"/>
</dbReference>
<evidence type="ECO:0000256" key="2">
    <source>
        <dbReference type="ARBA" id="ARBA00004123"/>
    </source>
</evidence>
<evidence type="ECO:0000256" key="10">
    <source>
        <dbReference type="ARBA" id="ARBA00022827"/>
    </source>
</evidence>
<feature type="compositionally biased region" description="Acidic residues" evidence="23">
    <location>
        <begin position="959"/>
        <end position="975"/>
    </location>
</feature>
<feature type="compositionally biased region" description="Basic and acidic residues" evidence="23">
    <location>
        <begin position="708"/>
        <end position="717"/>
    </location>
</feature>
<dbReference type="Proteomes" id="UP000472271">
    <property type="component" value="Chromosome 6"/>
</dbReference>
<feature type="compositionally biased region" description="Low complexity" evidence="23">
    <location>
        <begin position="1798"/>
        <end position="1810"/>
    </location>
</feature>
<dbReference type="GO" id="GO:0005856">
    <property type="term" value="C:cytoskeleton"/>
    <property type="evidence" value="ECO:0007669"/>
    <property type="project" value="UniProtKB-SubCell"/>
</dbReference>
<dbReference type="PROSITE" id="PS50021">
    <property type="entry name" value="CH"/>
    <property type="match status" value="1"/>
</dbReference>
<keyword evidence="28" id="KW-1185">Reference proteome</keyword>
<evidence type="ECO:0000256" key="14">
    <source>
        <dbReference type="ARBA" id="ARBA00023033"/>
    </source>
</evidence>
<gene>
    <name evidence="27" type="primary">mical3a</name>
</gene>
<dbReference type="PANTHER" id="PTHR23167">
    <property type="entry name" value="CALPONIN HOMOLOGY DOMAIN-CONTAINING PROTEIN DDB_G0272472-RELATED"/>
    <property type="match status" value="1"/>
</dbReference>
<dbReference type="SMART" id="SM00132">
    <property type="entry name" value="LIM"/>
    <property type="match status" value="1"/>
</dbReference>
<keyword evidence="12" id="KW-0521">NADP</keyword>
<reference evidence="27" key="1">
    <citation type="submission" date="2019-06" db="EMBL/GenBank/DDBJ databases">
        <authorList>
            <consortium name="Wellcome Sanger Institute Data Sharing"/>
        </authorList>
    </citation>
    <scope>NUCLEOTIDE SEQUENCE [LARGE SCALE GENOMIC DNA]</scope>
</reference>
<feature type="compositionally biased region" description="Polar residues" evidence="23">
    <location>
        <begin position="1623"/>
        <end position="1633"/>
    </location>
</feature>
<evidence type="ECO:0000256" key="5">
    <source>
        <dbReference type="ARBA" id="ARBA00012709"/>
    </source>
</evidence>
<feature type="domain" description="BMERB" evidence="26">
    <location>
        <begin position="1880"/>
        <end position="2046"/>
    </location>
</feature>
<feature type="compositionally biased region" description="Low complexity" evidence="23">
    <location>
        <begin position="867"/>
        <end position="891"/>
    </location>
</feature>
<feature type="compositionally biased region" description="Polar residues" evidence="23">
    <location>
        <begin position="1288"/>
        <end position="1297"/>
    </location>
</feature>
<evidence type="ECO:0000256" key="17">
    <source>
        <dbReference type="ARBA" id="ARBA00023203"/>
    </source>
</evidence>
<feature type="compositionally biased region" description="Low complexity" evidence="23">
    <location>
        <begin position="1108"/>
        <end position="1117"/>
    </location>
</feature>
<feature type="compositionally biased region" description="Polar residues" evidence="23">
    <location>
        <begin position="1210"/>
        <end position="1229"/>
    </location>
</feature>
<evidence type="ECO:0000256" key="16">
    <source>
        <dbReference type="ARBA" id="ARBA00023054"/>
    </source>
</evidence>
<dbReference type="InterPro" id="IPR002938">
    <property type="entry name" value="FAD-bd"/>
</dbReference>
<evidence type="ECO:0000256" key="23">
    <source>
        <dbReference type="SAM" id="MobiDB-lite"/>
    </source>
</evidence>
<dbReference type="InterPro" id="IPR057494">
    <property type="entry name" value="Rossman_Mical"/>
</dbReference>
<evidence type="ECO:0000313" key="28">
    <source>
        <dbReference type="Proteomes" id="UP000472271"/>
    </source>
</evidence>
<dbReference type="GO" id="GO:0005634">
    <property type="term" value="C:nucleus"/>
    <property type="evidence" value="ECO:0007669"/>
    <property type="project" value="UniProtKB-SubCell"/>
</dbReference>
<evidence type="ECO:0000256" key="22">
    <source>
        <dbReference type="SAM" id="Coils"/>
    </source>
</evidence>
<keyword evidence="16 22" id="KW-0175">Coiled coil</keyword>
<evidence type="ECO:0000256" key="6">
    <source>
        <dbReference type="ARBA" id="ARBA00022483"/>
    </source>
</evidence>
<evidence type="ECO:0000256" key="4">
    <source>
        <dbReference type="ARBA" id="ARBA00008223"/>
    </source>
</evidence>
<dbReference type="FunFam" id="1.10.418.10:FF:000026">
    <property type="entry name" value="protein-methionine sulfoxide oxidase MICAL3 isoform X1"/>
    <property type="match status" value="1"/>
</dbReference>
<evidence type="ECO:0000313" key="27">
    <source>
        <dbReference type="Ensembl" id="ENSSORP00005022187.1"/>
    </source>
</evidence>
<keyword evidence="11 21" id="KW-0862">Zinc</keyword>
<evidence type="ECO:0000256" key="9">
    <source>
        <dbReference type="ARBA" id="ARBA00022723"/>
    </source>
</evidence>
<evidence type="ECO:0000256" key="3">
    <source>
        <dbReference type="ARBA" id="ARBA00004245"/>
    </source>
</evidence>
<feature type="region of interest" description="Disordered" evidence="23">
    <location>
        <begin position="1354"/>
        <end position="1384"/>
    </location>
</feature>
<dbReference type="GO" id="GO:0071949">
    <property type="term" value="F:FAD binding"/>
    <property type="evidence" value="ECO:0007669"/>
    <property type="project" value="InterPro"/>
</dbReference>
<feature type="domain" description="LIM zinc-binding" evidence="25">
    <location>
        <begin position="779"/>
        <end position="841"/>
    </location>
</feature>
<keyword evidence="15 21" id="KW-0440">LIM domain</keyword>
<dbReference type="InterPro" id="IPR050540">
    <property type="entry name" value="F-actin_Monoox_Mical"/>
</dbReference>
<name>A0A673A0C4_9TELE</name>
<reference evidence="27" key="2">
    <citation type="submission" date="2025-08" db="UniProtKB">
        <authorList>
            <consortium name="Ensembl"/>
        </authorList>
    </citation>
    <scope>IDENTIFICATION</scope>
</reference>
<comment type="catalytic activity">
    <reaction evidence="20">
        <text>L-methionyl-[F-actin] + NADPH + O2 + H(+) = L-methionyl-(R)-S-oxide-[F-actin] + NADP(+) + H2O</text>
        <dbReference type="Rhea" id="RHEA:51308"/>
        <dbReference type="Rhea" id="RHEA-COMP:12953"/>
        <dbReference type="Rhea" id="RHEA-COMP:12956"/>
        <dbReference type="ChEBI" id="CHEBI:15377"/>
        <dbReference type="ChEBI" id="CHEBI:15378"/>
        <dbReference type="ChEBI" id="CHEBI:15379"/>
        <dbReference type="ChEBI" id="CHEBI:16044"/>
        <dbReference type="ChEBI" id="CHEBI:45764"/>
        <dbReference type="ChEBI" id="CHEBI:57783"/>
        <dbReference type="ChEBI" id="CHEBI:58349"/>
        <dbReference type="EC" id="1.14.13.225"/>
    </reaction>
</comment>
<feature type="compositionally biased region" description="Polar residues" evidence="23">
    <location>
        <begin position="1442"/>
        <end position="1454"/>
    </location>
</feature>
<dbReference type="PROSITE" id="PS51848">
    <property type="entry name" value="BMERB"/>
    <property type="match status" value="1"/>
</dbReference>
<dbReference type="CDD" id="cd09439">
    <property type="entry name" value="LIM_Mical"/>
    <property type="match status" value="1"/>
</dbReference>
<keyword evidence="13" id="KW-0560">Oxidoreductase</keyword>
<feature type="compositionally biased region" description="Basic and acidic residues" evidence="23">
    <location>
        <begin position="1666"/>
        <end position="1676"/>
    </location>
</feature>
<feature type="compositionally biased region" description="Basic and acidic residues" evidence="23">
    <location>
        <begin position="1635"/>
        <end position="1651"/>
    </location>
</feature>
<dbReference type="PROSITE" id="PS50023">
    <property type="entry name" value="LIM_DOMAIN_2"/>
    <property type="match status" value="1"/>
</dbReference>
<comment type="cofactor">
    <cofactor evidence="1">
        <name>FAD</name>
        <dbReference type="ChEBI" id="CHEBI:57692"/>
    </cofactor>
</comment>
<feature type="compositionally biased region" description="Polar residues" evidence="23">
    <location>
        <begin position="1319"/>
        <end position="1329"/>
    </location>
</feature>
<feature type="compositionally biased region" description="Basic residues" evidence="23">
    <location>
        <begin position="1739"/>
        <end position="1757"/>
    </location>
</feature>
<dbReference type="GO" id="GO:0003779">
    <property type="term" value="F:actin binding"/>
    <property type="evidence" value="ECO:0007669"/>
    <property type="project" value="UniProtKB-KW"/>
</dbReference>
<evidence type="ECO:0000256" key="1">
    <source>
        <dbReference type="ARBA" id="ARBA00001974"/>
    </source>
</evidence>
<evidence type="ECO:0000256" key="12">
    <source>
        <dbReference type="ARBA" id="ARBA00022857"/>
    </source>
</evidence>
<dbReference type="Pfam" id="PF01494">
    <property type="entry name" value="FAD_binding_3"/>
    <property type="match status" value="1"/>
</dbReference>
<feature type="compositionally biased region" description="Basic and acidic residues" evidence="23">
    <location>
        <begin position="992"/>
        <end position="1007"/>
    </location>
</feature>
<keyword evidence="14" id="KW-0503">Monooxygenase</keyword>
<dbReference type="Gene3D" id="3.50.50.60">
    <property type="entry name" value="FAD/NAD(P)-binding domain"/>
    <property type="match status" value="1"/>
</dbReference>
<evidence type="ECO:0000256" key="20">
    <source>
        <dbReference type="ARBA" id="ARBA00049522"/>
    </source>
</evidence>
<dbReference type="SUPFAM" id="SSF51905">
    <property type="entry name" value="FAD/NAD(P)-binding domain"/>
    <property type="match status" value="1"/>
</dbReference>
<proteinExistence type="inferred from homology"/>
<evidence type="ECO:0000256" key="19">
    <source>
        <dbReference type="ARBA" id="ARBA00023242"/>
    </source>
</evidence>
<comment type="similarity">
    <text evidence="4">Belongs to the Mical family.</text>
</comment>
<keyword evidence="8" id="KW-0285">Flavoprotein</keyword>
<dbReference type="Gene3D" id="1.10.418.10">
    <property type="entry name" value="Calponin-like domain"/>
    <property type="match status" value="1"/>
</dbReference>
<dbReference type="Pfam" id="PF12130">
    <property type="entry name" value="bMERB_dom"/>
    <property type="match status" value="1"/>
</dbReference>
<feature type="compositionally biased region" description="Polar residues" evidence="23">
    <location>
        <begin position="1506"/>
        <end position="1520"/>
    </location>
</feature>
<feature type="region of interest" description="Disordered" evidence="23">
    <location>
        <begin position="924"/>
        <end position="1265"/>
    </location>
</feature>
<protein>
    <recommendedName>
        <fullName evidence="5">F-actin monooxygenase</fullName>
        <ecNumber evidence="5">1.14.13.225</ecNumber>
    </recommendedName>
</protein>
<evidence type="ECO:0000256" key="21">
    <source>
        <dbReference type="PROSITE-ProRule" id="PRU00125"/>
    </source>
</evidence>
<dbReference type="InterPro" id="IPR001715">
    <property type="entry name" value="CH_dom"/>
</dbReference>
<evidence type="ECO:0000259" key="26">
    <source>
        <dbReference type="PROSITE" id="PS51848"/>
    </source>
</evidence>
<dbReference type="GO" id="GO:0046872">
    <property type="term" value="F:metal ion binding"/>
    <property type="evidence" value="ECO:0007669"/>
    <property type="project" value="UniProtKB-KW"/>
</dbReference>
<keyword evidence="7" id="KW-0963">Cytoplasm</keyword>
<dbReference type="Pfam" id="PF00307">
    <property type="entry name" value="CH"/>
    <property type="match status" value="1"/>
</dbReference>
<feature type="domain" description="Calponin-homology (CH)" evidence="24">
    <location>
        <begin position="532"/>
        <end position="638"/>
    </location>
</feature>
<feature type="region of interest" description="Disordered" evidence="23">
    <location>
        <begin position="678"/>
        <end position="721"/>
    </location>
</feature>
<comment type="subcellular location">
    <subcellularLocation>
        <location evidence="3">Cytoplasm</location>
        <location evidence="3">Cytoskeleton</location>
    </subcellularLocation>
    <subcellularLocation>
        <location evidence="2">Nucleus</location>
    </subcellularLocation>
</comment>
<feature type="compositionally biased region" description="Low complexity" evidence="23">
    <location>
        <begin position="1719"/>
        <end position="1738"/>
    </location>
</feature>
<dbReference type="CDD" id="cd21251">
    <property type="entry name" value="CH_MICAL3"/>
    <property type="match status" value="1"/>
</dbReference>
<evidence type="ECO:0000256" key="7">
    <source>
        <dbReference type="ARBA" id="ARBA00022490"/>
    </source>
</evidence>
<dbReference type="FunFam" id="3.50.50.60:FF:000004">
    <property type="entry name" value="protein-methionine sulfoxide oxidase MICAL2 isoform X1"/>
    <property type="match status" value="1"/>
</dbReference>
<evidence type="ECO:0000256" key="8">
    <source>
        <dbReference type="ARBA" id="ARBA00022630"/>
    </source>
</evidence>
<keyword evidence="18" id="KW-0206">Cytoskeleton</keyword>
<dbReference type="EC" id="1.14.13.225" evidence="5"/>
<dbReference type="InterPro" id="IPR022735">
    <property type="entry name" value="bMERB_dom"/>
</dbReference>
<feature type="compositionally biased region" description="Basic and acidic residues" evidence="23">
    <location>
        <begin position="1844"/>
        <end position="1859"/>
    </location>
</feature>
<feature type="region of interest" description="Disordered" evidence="23">
    <location>
        <begin position="1572"/>
        <end position="1861"/>
    </location>
</feature>
<dbReference type="InterPro" id="IPR001781">
    <property type="entry name" value="Znf_LIM"/>
</dbReference>
<sequence>MGDGGTGATGGDGVNRSHVLFDNFVQATTCKGTLKAFQELCDHLEVKPTEYKVFYHKLKSKLNYWKAKALWAKLDKRASHKEYKKGRACANSKCLIIGAGPCGLRTAIELGFLGAKVVLLEKRDAFSRNNVLHLWPFTIQDLRGLGAKKFYGKFCAGAIDHISIRQLQLMLLKVALLLGIEIHVNVEFKGLIEPPEDQETERIGWRAEVHPKTHPVSELEFDVIIGADGRRNTLPGFRRKEFRGKLAIAITANFINRNTTAEAKVEEISGVAFIFNQKFFQDLREATGIDLENIVYYKDDTHYFVMTAKKQSLLEKGVILHDYADTELLLSRANVDQAALLSYAREAADFSTNHQLPTLDFAINHYGQPDVAMFDFTCMYASENAAMVRQRNGHKLLVALVGDSLLEPFWPMGTGIARGFLAAMDSGWMVKSWAQGKTPLEVLAERESIYRLLPQTTPENVSKNFSQYSVDPTTRYPNISLNFLKPSQVRHLFDTGESREMRIEIENVINSSTPKLARNDNCLLDKQLQESIARSSKLLNWCQRQTEGYRNVNVTDLTMSWKSGLALCALIHRYRPDLIDFDSLDEKDQEKNNQLGFDVAEKEFGISPCMTGKEMSSVVEPDKLSMVMYLSQFYEMFKDTVPPGDNHNLSPEDKAALIASTKSPISFLSKLGQSIAISRKRNPKDKKEKDVDGLGKRRKTSQSEDEEVLRTGRDDRPSVPAILSERKMDSAAVGNHNKVKVMATQLLAKFEENAPAQPTGLKRQGSLRKEFPVNIGGSDVCFFCRKRVYVMERLSAEGKFFHRSCFKCDYCGTTLRLSSYAFDVEDGKFYCKPHYCYRLSGYAQRKRPAPAPAPITTKENQAPPTPVATVDAPGRATPAAAPSAEHSPSAPEVNGLQEPSLAKRLRGTPERIELENYRLSLQREEELEEVPEETLAEHNLSSVLDKATDADLGSSSSESDMEEEDEQEDQEEVEAEQQPLSPSDLGGVPWKEAVELHAKLRGDRSEDGEGEAPADAISRDGELDEEEEEEDEEEDEDEDEEEEESSDELCEDDELEAEADSPDVEPGTEMDQDDIPSDAEAEARLHQSEHTEAFPEEDKKSESVEMASSIEPSSSSPTQKDDAVISPLKPSVDPVIQENQTSPSLAKSPGSRFFSEPFIPEETKPDRTVSCPSPAAKSPVCPSPAPVHDPSSDLSPTSAVSISAPAISPHNSSAKSPISSPVKPTTESPVRSPVKSPIGSPIRSQPTPLPETRTPKSPVYPHRSICPLTGNPLSPICAQPLPCHEPSSPLTSDSPVRTQPVPAVTSTPMAKTEKATPEPSKSSDSSIEETPTKKTDIIEEFWLKSAEIRKSLGLSPLDRSSKILEKSVVKTPPQDSTAVKIKSPDVVEEPKPAFTGRAVIRRLNITLEGQVITPITPTEPKSNGSDKKDLSSSSGLGLNGSMVTSQTVNSDSYNTSDSTMLTPPSSPPPPVPANQSPAVLRQQRHQVSWSNGKEKPPSERAKDPAKTTTPVPAPRTQLSPVSAPKPVPRKITTPPADPEPAPVVVMREKKKPRPEQVRKSFVETVEEIPFADDVEESYDERTPETSMNRFYTPPTSKPNREKPPLHLALAMENGKPNIPVNPASKSQRATQFSPEAKEIAEERMRAREKSVKSQALKDAMAKQLNKMKESDIDKGASPKVAWSVTPEAAGKNKKSGSPKTSAVKALESKRAETLPERFFSSNKSLDSSAASSDGSSTSKSKKRSSLFSPRKNKKEKKAKNDSSRLSGTDETPPKHKSLWKAVFSGYKKDKKKKDDKSCPSTPSSSSTTQDSGKKKMSPLGRSSDLKSRRNLSFSEDSDLSCDDVLERSSQRSKADKTYTEEELNAKLTRRVQKAARRQAKQEELKRLHRAQIIQRQLEQVEEKQRQLEERGVAVEKALRGEADYWGDSNYSEILDLHLGGMGKKDDPKLMQEWFKLVQEKNALVRYESELMIFARELELEDRQSRLQQELRERMAVEDHLKTEKELTQEKQILNEMLEVVEQRDALVALLEEQRLREKEEDKDLEAVMLSKGFNLNWA</sequence>
<feature type="compositionally biased region" description="Basic and acidic residues" evidence="23">
    <location>
        <begin position="1492"/>
        <end position="1505"/>
    </location>
</feature>
<dbReference type="PRINTS" id="PR00420">
    <property type="entry name" value="RNGMNOXGNASE"/>
</dbReference>
<feature type="compositionally biased region" description="Acidic residues" evidence="23">
    <location>
        <begin position="1022"/>
        <end position="1080"/>
    </location>
</feature>
<dbReference type="SMART" id="SM01203">
    <property type="entry name" value="DUF3585"/>
    <property type="match status" value="1"/>
</dbReference>
<feature type="region of interest" description="Disordered" evidence="23">
    <location>
        <begin position="847"/>
        <end position="908"/>
    </location>
</feature>
<keyword evidence="10" id="KW-0274">FAD</keyword>
<dbReference type="FunFam" id="2.10.110.10:FF:000043">
    <property type="entry name" value="protein-methionine sulfoxide oxidase MICAL3 isoform X2"/>
    <property type="match status" value="1"/>
</dbReference>
<dbReference type="Pfam" id="PF25413">
    <property type="entry name" value="Rossman_Mical"/>
    <property type="match status" value="1"/>
</dbReference>
<dbReference type="PANTHER" id="PTHR23167:SF51">
    <property type="entry name" value="[F-ACTIN]-MONOOXYGENASE MICAL3"/>
    <property type="match status" value="1"/>
</dbReference>
<organism evidence="27 28">
    <name type="scientific">Sphaeramia orbicularis</name>
    <name type="common">orbiculate cardinalfish</name>
    <dbReference type="NCBI Taxonomy" id="375764"/>
    <lineage>
        <taxon>Eukaryota</taxon>
        <taxon>Metazoa</taxon>
        <taxon>Chordata</taxon>
        <taxon>Craniata</taxon>
        <taxon>Vertebrata</taxon>
        <taxon>Euteleostomi</taxon>
        <taxon>Actinopterygii</taxon>
        <taxon>Neopterygii</taxon>
        <taxon>Teleostei</taxon>
        <taxon>Neoteleostei</taxon>
        <taxon>Acanthomorphata</taxon>
        <taxon>Gobiaria</taxon>
        <taxon>Kurtiformes</taxon>
        <taxon>Apogonoidei</taxon>
        <taxon>Apogonidae</taxon>
        <taxon>Apogoninae</taxon>
        <taxon>Sphaeramia</taxon>
    </lineage>
</organism>
<accession>A0A673A0C4</accession>
<feature type="compositionally biased region" description="Basic and acidic residues" evidence="23">
    <location>
        <begin position="1081"/>
        <end position="1103"/>
    </location>
</feature>
<dbReference type="InterPro" id="IPR036872">
    <property type="entry name" value="CH_dom_sf"/>
</dbReference>
<feature type="compositionally biased region" description="Acidic residues" evidence="23">
    <location>
        <begin position="925"/>
        <end position="934"/>
    </location>
</feature>
<dbReference type="InterPro" id="IPR036188">
    <property type="entry name" value="FAD/NAD-bd_sf"/>
</dbReference>
<reference evidence="27" key="3">
    <citation type="submission" date="2025-09" db="UniProtKB">
        <authorList>
            <consortium name="Ensembl"/>
        </authorList>
    </citation>
    <scope>IDENTIFICATION</scope>
</reference>
<dbReference type="GO" id="GO:0006887">
    <property type="term" value="P:exocytosis"/>
    <property type="evidence" value="ECO:0007669"/>
    <property type="project" value="UniProtKB-KW"/>
</dbReference>
<feature type="compositionally biased region" description="Low complexity" evidence="23">
    <location>
        <begin position="1195"/>
        <end position="1209"/>
    </location>
</feature>
<dbReference type="SMART" id="SM00033">
    <property type="entry name" value="CH"/>
    <property type="match status" value="1"/>
</dbReference>
<feature type="compositionally biased region" description="Basic and acidic residues" evidence="23">
    <location>
        <begin position="1359"/>
        <end position="1368"/>
    </location>
</feature>
<feature type="compositionally biased region" description="Basic and acidic residues" evidence="23">
    <location>
        <begin position="1706"/>
        <end position="1715"/>
    </location>
</feature>
<feature type="region of interest" description="Disordered" evidence="23">
    <location>
        <begin position="1406"/>
        <end position="1560"/>
    </location>
</feature>
<dbReference type="Pfam" id="PF00412">
    <property type="entry name" value="LIM"/>
    <property type="match status" value="1"/>
</dbReference>
<evidence type="ECO:0000256" key="18">
    <source>
        <dbReference type="ARBA" id="ARBA00023212"/>
    </source>
</evidence>
<feature type="compositionally biased region" description="Low complexity" evidence="23">
    <location>
        <begin position="1431"/>
        <end position="1441"/>
    </location>
</feature>
<dbReference type="Ensembl" id="ENSSORT00005022843.1">
    <property type="protein sequence ID" value="ENSSORP00005022187.1"/>
    <property type="gene ID" value="ENSSORG00005010668.1"/>
</dbReference>
<evidence type="ECO:0000259" key="24">
    <source>
        <dbReference type="PROSITE" id="PS50021"/>
    </source>
</evidence>